<evidence type="ECO:0008006" key="2">
    <source>
        <dbReference type="Google" id="ProtNLM"/>
    </source>
</evidence>
<dbReference type="EMBL" id="GU943133">
    <property type="protein sequence ID" value="ADD96334.1"/>
    <property type="molecule type" value="Genomic_DNA"/>
</dbReference>
<dbReference type="AlphaFoldDB" id="D6PKT3"/>
<sequence>MEFTINVKWVSQKTASGYFGISERTLLNMRSQEVLTEGDCWRRKIPTNSNSHVLYNLENCEKRLTLLSK</sequence>
<evidence type="ECO:0000313" key="1">
    <source>
        <dbReference type="EMBL" id="ADD96334.1"/>
    </source>
</evidence>
<organism evidence="1">
    <name type="scientific">uncultured organism MedDCM-OCT-S08-C700</name>
    <dbReference type="NCBI Taxonomy" id="743641"/>
    <lineage>
        <taxon>unclassified sequences</taxon>
        <taxon>environmental samples</taxon>
    </lineage>
</organism>
<name>D6PKT3_9ZZZZ</name>
<accession>D6PKT3</accession>
<reference evidence="1" key="1">
    <citation type="journal article" date="2010" name="ISME J.">
        <title>Metagenome of the Mediterranean deep chlorophyll maximum studied by direct and fosmid library 454 pyrosequencing.</title>
        <authorList>
            <person name="Ghai R."/>
            <person name="Martin-Cuadrado A.B."/>
            <person name="Molto A.G."/>
            <person name="Heredia I.G."/>
            <person name="Cabrera R."/>
            <person name="Martin J."/>
            <person name="Verdu M."/>
            <person name="Deschamps P."/>
            <person name="Moreira D."/>
            <person name="Lopez-Garcia P."/>
            <person name="Mira A."/>
            <person name="Rodriguez-Valera F."/>
        </authorList>
    </citation>
    <scope>NUCLEOTIDE SEQUENCE</scope>
</reference>
<proteinExistence type="predicted"/>
<protein>
    <recommendedName>
        <fullName evidence="2">DNA-binding protein</fullName>
    </recommendedName>
</protein>